<dbReference type="PANTHER" id="PTHR45080">
    <property type="entry name" value="CONTACTIN 5"/>
    <property type="match status" value="1"/>
</dbReference>
<feature type="domain" description="Ig-like" evidence="4">
    <location>
        <begin position="1"/>
        <end position="77"/>
    </location>
</feature>
<dbReference type="Gene3D" id="2.60.40.10">
    <property type="entry name" value="Immunoglobulins"/>
    <property type="match status" value="3"/>
</dbReference>
<evidence type="ECO:0000313" key="6">
    <source>
        <dbReference type="Proteomes" id="UP000265140"/>
    </source>
</evidence>
<keyword evidence="3" id="KW-0393">Immunoglobulin domain</keyword>
<evidence type="ECO:0000256" key="3">
    <source>
        <dbReference type="ARBA" id="ARBA00023319"/>
    </source>
</evidence>
<dbReference type="FunFam" id="2.60.40.10:FF:000022">
    <property type="entry name" value="Cardiac titin"/>
    <property type="match status" value="2"/>
</dbReference>
<dbReference type="SMART" id="SM00409">
    <property type="entry name" value="IG"/>
    <property type="match status" value="2"/>
</dbReference>
<dbReference type="SMART" id="SM00408">
    <property type="entry name" value="IGc2"/>
    <property type="match status" value="2"/>
</dbReference>
<evidence type="ECO:0000259" key="4">
    <source>
        <dbReference type="PROSITE" id="PS50835"/>
    </source>
</evidence>
<dbReference type="InterPro" id="IPR007110">
    <property type="entry name" value="Ig-like_dom"/>
</dbReference>
<accession>A0AAY5L6Q7</accession>
<reference evidence="5" key="3">
    <citation type="submission" date="2025-09" db="UniProtKB">
        <authorList>
            <consortium name="Ensembl"/>
        </authorList>
    </citation>
    <scope>IDENTIFICATION</scope>
</reference>
<dbReference type="GO" id="GO:0007156">
    <property type="term" value="P:homophilic cell adhesion via plasma membrane adhesion molecules"/>
    <property type="evidence" value="ECO:0007669"/>
    <property type="project" value="TreeGrafter"/>
</dbReference>
<dbReference type="GO" id="GO:0055013">
    <property type="term" value="P:cardiac muscle cell development"/>
    <property type="evidence" value="ECO:0007669"/>
    <property type="project" value="UniProtKB-ARBA"/>
</dbReference>
<feature type="domain" description="Ig-like" evidence="4">
    <location>
        <begin position="180"/>
        <end position="240"/>
    </location>
</feature>
<organism evidence="5 6">
    <name type="scientific">Esox lucius</name>
    <name type="common">Northern pike</name>
    <dbReference type="NCBI Taxonomy" id="8010"/>
    <lineage>
        <taxon>Eukaryota</taxon>
        <taxon>Metazoa</taxon>
        <taxon>Chordata</taxon>
        <taxon>Craniata</taxon>
        <taxon>Vertebrata</taxon>
        <taxon>Euteleostomi</taxon>
        <taxon>Actinopterygii</taxon>
        <taxon>Neopterygii</taxon>
        <taxon>Teleostei</taxon>
        <taxon>Protacanthopterygii</taxon>
        <taxon>Esociformes</taxon>
        <taxon>Esocidae</taxon>
        <taxon>Esox</taxon>
    </lineage>
</organism>
<dbReference type="GO" id="GO:0005886">
    <property type="term" value="C:plasma membrane"/>
    <property type="evidence" value="ECO:0007669"/>
    <property type="project" value="TreeGrafter"/>
</dbReference>
<proteinExistence type="predicted"/>
<dbReference type="SUPFAM" id="SSF48726">
    <property type="entry name" value="Immunoglobulin"/>
    <property type="match status" value="3"/>
</dbReference>
<name>A0AAY5L6Q7_ESOLU</name>
<feature type="domain" description="Ig-like" evidence="4">
    <location>
        <begin position="87"/>
        <end position="176"/>
    </location>
</feature>
<sequence>MVEAVKGKPAVFECEIKGTAPFEITWLKNKKPVAATDRKYKIVSQESIARLEFCSFESADVGDYQCCIANDVGKIISKALAKLKEPPTFVKKIESITATLGDSVKLQSSLKGSPPIAVKWLKENDILRDDDPNIKMVFENNIAILQITTVAISHGGKYTCQAENEAGQNKCETTVTVQEPARIIEKAESINVTSGEPATLECKIAGSPELKVKWFQDGKEMKGSRKYKITLKENIAILKI</sequence>
<dbReference type="GeneTree" id="ENSGT01110000267173"/>
<dbReference type="PROSITE" id="PS50835">
    <property type="entry name" value="IG_LIKE"/>
    <property type="match status" value="3"/>
</dbReference>
<evidence type="ECO:0000256" key="2">
    <source>
        <dbReference type="ARBA" id="ARBA00023157"/>
    </source>
</evidence>
<keyword evidence="2" id="KW-1015">Disulfide bond</keyword>
<dbReference type="Ensembl" id="ENSELUT00000111911.1">
    <property type="protein sequence ID" value="ENSELUP00000094417.1"/>
    <property type="gene ID" value="ENSELUG00000042871.1"/>
</dbReference>
<dbReference type="AlphaFoldDB" id="A0AAY5L6Q7"/>
<dbReference type="InterPro" id="IPR003598">
    <property type="entry name" value="Ig_sub2"/>
</dbReference>
<dbReference type="InterPro" id="IPR013783">
    <property type="entry name" value="Ig-like_fold"/>
</dbReference>
<dbReference type="Proteomes" id="UP000265140">
    <property type="component" value="Chromosome 16"/>
</dbReference>
<keyword evidence="1" id="KW-0732">Signal</keyword>
<dbReference type="InterPro" id="IPR003599">
    <property type="entry name" value="Ig_sub"/>
</dbReference>
<dbReference type="FunFam" id="2.60.40.10:FF:000107">
    <property type="entry name" value="Myosin, light chain kinase a"/>
    <property type="match status" value="1"/>
</dbReference>
<dbReference type="GO" id="GO:0003007">
    <property type="term" value="P:heart morphogenesis"/>
    <property type="evidence" value="ECO:0007669"/>
    <property type="project" value="UniProtKB-ARBA"/>
</dbReference>
<dbReference type="InterPro" id="IPR013098">
    <property type="entry name" value="Ig_I-set"/>
</dbReference>
<reference evidence="5 6" key="1">
    <citation type="submission" date="2020-02" db="EMBL/GenBank/DDBJ databases">
        <title>Esox lucius (northern pike) genome, fEsoLuc1, primary haplotype.</title>
        <authorList>
            <person name="Myers G."/>
            <person name="Karagic N."/>
            <person name="Meyer A."/>
            <person name="Pippel M."/>
            <person name="Reichard M."/>
            <person name="Winkler S."/>
            <person name="Tracey A."/>
            <person name="Sims Y."/>
            <person name="Howe K."/>
            <person name="Rhie A."/>
            <person name="Formenti G."/>
            <person name="Durbin R."/>
            <person name="Fedrigo O."/>
            <person name="Jarvis E.D."/>
        </authorList>
    </citation>
    <scope>NUCLEOTIDE SEQUENCE [LARGE SCALE GENOMIC DNA]</scope>
</reference>
<dbReference type="PANTHER" id="PTHR45080:SF8">
    <property type="entry name" value="IG-LIKE DOMAIN-CONTAINING PROTEIN"/>
    <property type="match status" value="1"/>
</dbReference>
<dbReference type="GO" id="GO:0043025">
    <property type="term" value="C:neuronal cell body"/>
    <property type="evidence" value="ECO:0007669"/>
    <property type="project" value="TreeGrafter"/>
</dbReference>
<reference evidence="5" key="2">
    <citation type="submission" date="2025-08" db="UniProtKB">
        <authorList>
            <consortium name="Ensembl"/>
        </authorList>
    </citation>
    <scope>IDENTIFICATION</scope>
</reference>
<evidence type="ECO:0000313" key="5">
    <source>
        <dbReference type="Ensembl" id="ENSELUP00000094417.1"/>
    </source>
</evidence>
<protein>
    <recommendedName>
        <fullName evidence="4">Ig-like domain-containing protein</fullName>
    </recommendedName>
</protein>
<evidence type="ECO:0000256" key="1">
    <source>
        <dbReference type="ARBA" id="ARBA00022729"/>
    </source>
</evidence>
<dbReference type="InterPro" id="IPR036179">
    <property type="entry name" value="Ig-like_dom_sf"/>
</dbReference>
<dbReference type="GO" id="GO:0050808">
    <property type="term" value="P:synapse organization"/>
    <property type="evidence" value="ECO:0007669"/>
    <property type="project" value="TreeGrafter"/>
</dbReference>
<dbReference type="GO" id="GO:0030424">
    <property type="term" value="C:axon"/>
    <property type="evidence" value="ECO:0007669"/>
    <property type="project" value="TreeGrafter"/>
</dbReference>
<dbReference type="InterPro" id="IPR050958">
    <property type="entry name" value="Cell_Adh-Cytoskel_Orgn"/>
</dbReference>
<keyword evidence="6" id="KW-1185">Reference proteome</keyword>
<dbReference type="GO" id="GO:0008046">
    <property type="term" value="F:axon guidance receptor activity"/>
    <property type="evidence" value="ECO:0007669"/>
    <property type="project" value="TreeGrafter"/>
</dbReference>
<dbReference type="Pfam" id="PF07679">
    <property type="entry name" value="I-set"/>
    <property type="match status" value="3"/>
</dbReference>